<evidence type="ECO:0000256" key="3">
    <source>
        <dbReference type="ARBA" id="ARBA00022692"/>
    </source>
</evidence>
<gene>
    <name evidence="9" type="ORF">D791_03991</name>
</gene>
<evidence type="ECO:0000259" key="8">
    <source>
        <dbReference type="Pfam" id="PF01618"/>
    </source>
</evidence>
<evidence type="ECO:0000313" key="9">
    <source>
        <dbReference type="EMBL" id="EXJ09085.1"/>
    </source>
</evidence>
<sequence length="255" mass="29275">MSEIKRIYFFVSAMLLSIFFLIVMWVFMPEKPIFTVLFGQGTNGYPYSIHNLMWVILFVGFGELVYRLDVVFKNKDQLKSNLLPEDDHTVLTVKELGPFYKKLKACEHLPMFLPKMVLRVITQFQTSKSVEQAQNLLNISIDLVQHEMELKYNMLRYLMWLIPTLGFIGTVLGISSALMYAGTVPPDSEGLLTEVTLQLGVAFHTTLLALIMSGVLMFLMNIIQSMEERVMNDAGQYCLDNLINRLYNEKNHAPD</sequence>
<dbReference type="AlphaFoldDB" id="W9VEE6"/>
<evidence type="ECO:0000256" key="4">
    <source>
        <dbReference type="ARBA" id="ARBA00022989"/>
    </source>
</evidence>
<keyword evidence="10" id="KW-1185">Reference proteome</keyword>
<keyword evidence="2" id="KW-1003">Cell membrane</keyword>
<dbReference type="Proteomes" id="UP000019464">
    <property type="component" value="Unassembled WGS sequence"/>
</dbReference>
<dbReference type="Pfam" id="PF01618">
    <property type="entry name" value="MotA_ExbB"/>
    <property type="match status" value="1"/>
</dbReference>
<proteinExistence type="inferred from homology"/>
<evidence type="ECO:0000256" key="1">
    <source>
        <dbReference type="ARBA" id="ARBA00004651"/>
    </source>
</evidence>
<dbReference type="InterPro" id="IPR002898">
    <property type="entry name" value="MotA_ExbB_proton_chnl"/>
</dbReference>
<dbReference type="GO" id="GO:0005886">
    <property type="term" value="C:plasma membrane"/>
    <property type="evidence" value="ECO:0007669"/>
    <property type="project" value="UniProtKB-SubCell"/>
</dbReference>
<feature type="transmembrane region" description="Helical" evidence="7">
    <location>
        <begin position="157"/>
        <end position="181"/>
    </location>
</feature>
<comment type="subcellular location">
    <subcellularLocation>
        <location evidence="1">Cell membrane</location>
        <topology evidence="1">Multi-pass membrane protein</topology>
    </subcellularLocation>
    <subcellularLocation>
        <location evidence="6">Membrane</location>
        <topology evidence="6">Multi-pass membrane protein</topology>
    </subcellularLocation>
</comment>
<dbReference type="PANTHER" id="PTHR30625:SF11">
    <property type="entry name" value="MOTA_TOLQ_EXBB PROTON CHANNEL DOMAIN-CONTAINING PROTEIN"/>
    <property type="match status" value="1"/>
</dbReference>
<evidence type="ECO:0000256" key="2">
    <source>
        <dbReference type="ARBA" id="ARBA00022475"/>
    </source>
</evidence>
<feature type="transmembrane region" description="Helical" evidence="7">
    <location>
        <begin position="7"/>
        <end position="27"/>
    </location>
</feature>
<organism evidence="9 10">
    <name type="scientific">Nitrincola nitratireducens</name>
    <dbReference type="NCBI Taxonomy" id="1229521"/>
    <lineage>
        <taxon>Bacteria</taxon>
        <taxon>Pseudomonadati</taxon>
        <taxon>Pseudomonadota</taxon>
        <taxon>Gammaproteobacteria</taxon>
        <taxon>Oceanospirillales</taxon>
        <taxon>Oceanospirillaceae</taxon>
        <taxon>Nitrincola</taxon>
    </lineage>
</organism>
<dbReference type="PANTHER" id="PTHR30625">
    <property type="entry name" value="PROTEIN TOLQ"/>
    <property type="match status" value="1"/>
</dbReference>
<protein>
    <submittedName>
        <fullName evidence="9">MotA/TolQ/ExbB proton channel family protein</fullName>
    </submittedName>
</protein>
<dbReference type="OrthoDB" id="5290956at2"/>
<evidence type="ECO:0000256" key="5">
    <source>
        <dbReference type="ARBA" id="ARBA00023136"/>
    </source>
</evidence>
<dbReference type="EMBL" id="AONB01000036">
    <property type="protein sequence ID" value="EXJ09085.1"/>
    <property type="molecule type" value="Genomic_DNA"/>
</dbReference>
<comment type="similarity">
    <text evidence="6">Belongs to the exbB/tolQ family.</text>
</comment>
<name>W9VEE6_9GAMM</name>
<reference evidence="10" key="1">
    <citation type="submission" date="2012-11" db="EMBL/GenBank/DDBJ databases">
        <authorList>
            <person name="Singh A."/>
            <person name="Pinnaka A.K."/>
            <person name="Vaidya B."/>
        </authorList>
    </citation>
    <scope>NUCLEOTIDE SEQUENCE [LARGE SCALE GENOMIC DNA]</scope>
    <source>
        <strain evidence="10">AK23</strain>
    </source>
</reference>
<dbReference type="RefSeq" id="WP_036514790.1">
    <property type="nucleotide sequence ID" value="NZ_AONB01000036.1"/>
</dbReference>
<evidence type="ECO:0000313" key="10">
    <source>
        <dbReference type="Proteomes" id="UP000019464"/>
    </source>
</evidence>
<evidence type="ECO:0000256" key="7">
    <source>
        <dbReference type="SAM" id="Phobius"/>
    </source>
</evidence>
<evidence type="ECO:0000256" key="6">
    <source>
        <dbReference type="RuleBase" id="RU004057"/>
    </source>
</evidence>
<reference evidence="9 10" key="2">
    <citation type="journal article" date="2015" name="Syst. Appl. Microbiol.">
        <title>Nitrincola nitratireducens sp. nov. isolated from a haloalkaline crater lake.</title>
        <authorList>
            <person name="Singh A."/>
            <person name="Vaidya B."/>
            <person name="Tanuku N.R."/>
            <person name="Pinnaka A.K."/>
        </authorList>
    </citation>
    <scope>NUCLEOTIDE SEQUENCE [LARGE SCALE GENOMIC DNA]</scope>
    <source>
        <strain evidence="9 10">AK23</strain>
    </source>
</reference>
<dbReference type="PATRIC" id="fig|1229521.3.peg.4013"/>
<feature type="transmembrane region" description="Helical" evidence="7">
    <location>
        <begin position="201"/>
        <end position="223"/>
    </location>
</feature>
<feature type="domain" description="MotA/TolQ/ExbB proton channel" evidence="8">
    <location>
        <begin position="123"/>
        <end position="232"/>
    </location>
</feature>
<feature type="transmembrane region" description="Helical" evidence="7">
    <location>
        <begin position="47"/>
        <end position="66"/>
    </location>
</feature>
<comment type="caution">
    <text evidence="9">The sequence shown here is derived from an EMBL/GenBank/DDBJ whole genome shotgun (WGS) entry which is preliminary data.</text>
</comment>
<dbReference type="InterPro" id="IPR050790">
    <property type="entry name" value="ExbB/TolQ_transport"/>
</dbReference>
<dbReference type="GO" id="GO:0017038">
    <property type="term" value="P:protein import"/>
    <property type="evidence" value="ECO:0007669"/>
    <property type="project" value="TreeGrafter"/>
</dbReference>
<keyword evidence="6" id="KW-0653">Protein transport</keyword>
<accession>W9VEE6</accession>
<keyword evidence="6" id="KW-0813">Transport</keyword>
<keyword evidence="5 7" id="KW-0472">Membrane</keyword>
<keyword evidence="4 7" id="KW-1133">Transmembrane helix</keyword>
<dbReference type="STRING" id="1229521.D791_03991"/>
<keyword evidence="3 7" id="KW-0812">Transmembrane</keyword>